<dbReference type="InterPro" id="IPR036388">
    <property type="entry name" value="WH-like_DNA-bd_sf"/>
</dbReference>
<dbReference type="STRING" id="1763535.LPB072_11120"/>
<evidence type="ECO:0000313" key="3">
    <source>
        <dbReference type="Proteomes" id="UP000185657"/>
    </source>
</evidence>
<protein>
    <recommendedName>
        <fullName evidence="5">DprA winged helix domain-containing protein</fullName>
    </recommendedName>
</protein>
<dbReference type="EMBL" id="LVWD01000013">
    <property type="protein sequence ID" value="OAD41605.1"/>
    <property type="molecule type" value="Genomic_DNA"/>
</dbReference>
<dbReference type="EMBL" id="CP017476">
    <property type="protein sequence ID" value="AOW13324.1"/>
    <property type="molecule type" value="Genomic_DNA"/>
</dbReference>
<dbReference type="Proteomes" id="UP000185657">
    <property type="component" value="Unassembled WGS sequence"/>
</dbReference>
<dbReference type="Proteomes" id="UP000185680">
    <property type="component" value="Chromosome"/>
</dbReference>
<evidence type="ECO:0008006" key="5">
    <source>
        <dbReference type="Google" id="ProtNLM"/>
    </source>
</evidence>
<keyword evidence="3" id="KW-1185">Reference proteome</keyword>
<proteinExistence type="predicted"/>
<dbReference type="Gene3D" id="1.10.10.10">
    <property type="entry name" value="Winged helix-like DNA-binding domain superfamily/Winged helix DNA-binding domain"/>
    <property type="match status" value="1"/>
</dbReference>
<organism evidence="1 4">
    <name type="scientific">Hydrogenophaga crassostreae</name>
    <dbReference type="NCBI Taxonomy" id="1763535"/>
    <lineage>
        <taxon>Bacteria</taxon>
        <taxon>Pseudomonadati</taxon>
        <taxon>Pseudomonadota</taxon>
        <taxon>Betaproteobacteria</taxon>
        <taxon>Burkholderiales</taxon>
        <taxon>Comamonadaceae</taxon>
        <taxon>Hydrogenophaga</taxon>
    </lineage>
</organism>
<evidence type="ECO:0000313" key="4">
    <source>
        <dbReference type="Proteomes" id="UP000185680"/>
    </source>
</evidence>
<reference evidence="1 4" key="2">
    <citation type="submission" date="2016-10" db="EMBL/GenBank/DDBJ databases">
        <title>Hydorgenophaga sp. LPB0072 isolated from gastropod.</title>
        <authorList>
            <person name="Kim E."/>
            <person name="Yi H."/>
        </authorList>
    </citation>
    <scope>NUCLEOTIDE SEQUENCE [LARGE SCALE GENOMIC DNA]</scope>
    <source>
        <strain evidence="1 4">LPB0072</strain>
    </source>
</reference>
<reference evidence="2 3" key="1">
    <citation type="submission" date="2016-02" db="EMBL/GenBank/DDBJ databases">
        <title>Draft genome sequence of Hydrogenophaga sp. LPB0072.</title>
        <authorList>
            <person name="Shin S.-K."/>
            <person name="Yi H."/>
        </authorList>
    </citation>
    <scope>NUCLEOTIDE SEQUENCE [LARGE SCALE GENOMIC DNA]</scope>
    <source>
        <strain evidence="2 3">LPB0072</strain>
    </source>
</reference>
<dbReference type="RefSeq" id="WP_066089535.1">
    <property type="nucleotide sequence ID" value="NZ_CP017476.1"/>
</dbReference>
<name>A0A167HQS9_9BURK</name>
<dbReference type="AlphaFoldDB" id="A0A167HQS9"/>
<evidence type="ECO:0000313" key="1">
    <source>
        <dbReference type="EMBL" id="AOW13324.1"/>
    </source>
</evidence>
<evidence type="ECO:0000313" key="2">
    <source>
        <dbReference type="EMBL" id="OAD41605.1"/>
    </source>
</evidence>
<dbReference type="KEGG" id="hyl:LPB072_11120"/>
<sequence length="90" mass="9907">MIQRNTTPSGAFRTQPVSQDRKDALLKLIQVEPDHIGNLTDATGWGEEQTRMTLMQLTVDGLVSRHKQGSVKIYKAVATANNTNQKGTAK</sequence>
<dbReference type="OrthoDB" id="8913471at2"/>
<gene>
    <name evidence="1" type="ORF">LPB072_11120</name>
    <name evidence="2" type="ORF">LPB72_09735</name>
</gene>
<accession>A0A167HQS9</accession>